<feature type="region of interest" description="Disordered" evidence="1">
    <location>
        <begin position="741"/>
        <end position="917"/>
    </location>
</feature>
<dbReference type="Pfam" id="PF00078">
    <property type="entry name" value="RVT_1"/>
    <property type="match status" value="1"/>
</dbReference>
<organism evidence="4 5">
    <name type="scientific">Necator americanus</name>
    <name type="common">Human hookworm</name>
    <dbReference type="NCBI Taxonomy" id="51031"/>
    <lineage>
        <taxon>Eukaryota</taxon>
        <taxon>Metazoa</taxon>
        <taxon>Ecdysozoa</taxon>
        <taxon>Nematoda</taxon>
        <taxon>Chromadorea</taxon>
        <taxon>Rhabditida</taxon>
        <taxon>Rhabditina</taxon>
        <taxon>Rhabditomorpha</taxon>
        <taxon>Strongyloidea</taxon>
        <taxon>Ancylostomatidae</taxon>
        <taxon>Bunostominae</taxon>
        <taxon>Necator</taxon>
    </lineage>
</organism>
<sequence>MVPLIWEIFLVLANLSLIVVALDVPTFFGCKNSLISDDWREVVLKFHNDNRKNVAENKQASKDGKLMPYAKNMNELTWDCNIEHNAWLLTCDSTVTVPNGYAKLESEITMTGKNCDIKANTKKALQTWWEEVKVEDLSADPKYDDKYKNFAQMVNAEVTGFACSYNLCNGAGKLVCLYNKMLSQPADLLYKVAADEPNVCADCTSPTLATPCVAHLCQPEYKLAADTAPPVQCPSQPAAADDMTYDLEQTAIYMHNYYRRLIATGWAMDNNNKSYAKPAAKMPALKINCQTVADSKIKADCTNPQNTPLADHSLNTYTKNYPASRQEALEEAINSWYGQLLDVTLDEKATYTSAIKKTAESFANLAQDEATEIGCHVQECAKQGFTIAICQYNKVPTEDSPLYAVGNTCSKCSTLNKKPRPHREHPREACDAVLGVVVPSVLNRHNGIKRAGPTDHTTPERDARKGTNVSGDALATPGYGYVHTPILVEEFGRLWRYINFTTVISSFYKNIIVDMKRGVQQGDTIPPKIFTAILENAMRRLEWDDMGMKVDGRQLHHLRFADDIVLITTSISQAERMLTEFEKNETCRCIGLQLDLQKTMFMQNGWVWNAPFTLTGTNISECTSYVYLGRELNMMNEEELGRRRRAVWGAYKSIEDVVKKTRNTRLRAHLFNTTVLPALTYASETWAFRKQEENAEDRRPDGQISSRSPSKKNMMLFVSHAKGGTTGLLWHAIRTNGRITGARSTSSKINGSQGDQGDQGVGMGDAYEMMGELGADPPPPPPPPPPPAPPPPPPPPQPHGNLPPPQHFRSPFPTPPPPGPQDFFALPPAGQNPFPSPPPMQRPQGAGRPGGQQKAPTAPRVDPYFGLPKAAVTQTTTEKDSGSSKNKMKKQSKIKPKNVASGKSASKRRKNSGQASNEIKYLFAAKKRSEKPIRLYKMIDCNLIK</sequence>
<feature type="compositionally biased region" description="Basic residues" evidence="1">
    <location>
        <begin position="886"/>
        <end position="896"/>
    </location>
</feature>
<feature type="compositionally biased region" description="Basic and acidic residues" evidence="1">
    <location>
        <begin position="691"/>
        <end position="701"/>
    </location>
</feature>
<comment type="caution">
    <text evidence="4">The sequence shown here is derived from an EMBL/GenBank/DDBJ whole genome shotgun (WGS) entry which is preliminary data.</text>
</comment>
<feature type="region of interest" description="Disordered" evidence="1">
    <location>
        <begin position="691"/>
        <end position="713"/>
    </location>
</feature>
<evidence type="ECO:0000313" key="5">
    <source>
        <dbReference type="Proteomes" id="UP001303046"/>
    </source>
</evidence>
<dbReference type="SUPFAM" id="SSF55797">
    <property type="entry name" value="PR-1-like"/>
    <property type="match status" value="2"/>
</dbReference>
<dbReference type="InterPro" id="IPR035940">
    <property type="entry name" value="CAP_sf"/>
</dbReference>
<feature type="domain" description="SCP" evidence="3">
    <location>
        <begin position="246"/>
        <end position="396"/>
    </location>
</feature>
<feature type="region of interest" description="Disordered" evidence="1">
    <location>
        <begin position="447"/>
        <end position="469"/>
    </location>
</feature>
<dbReference type="Gene3D" id="3.40.33.10">
    <property type="entry name" value="CAP"/>
    <property type="match status" value="2"/>
</dbReference>
<dbReference type="PANTHER" id="PTHR47027:SF20">
    <property type="entry name" value="REVERSE TRANSCRIPTASE-LIKE PROTEIN WITH RNA-DIRECTED DNA POLYMERASE DOMAIN"/>
    <property type="match status" value="1"/>
</dbReference>
<accession>A0ABR1BMA9</accession>
<evidence type="ECO:0000256" key="1">
    <source>
        <dbReference type="SAM" id="MobiDB-lite"/>
    </source>
</evidence>
<dbReference type="InterPro" id="IPR000477">
    <property type="entry name" value="RT_dom"/>
</dbReference>
<feature type="chain" id="PRO_5046228102" description="SCP domain-containing protein" evidence="2">
    <location>
        <begin position="22"/>
        <end position="945"/>
    </location>
</feature>
<feature type="compositionally biased region" description="Low complexity" evidence="1">
    <location>
        <begin position="821"/>
        <end position="833"/>
    </location>
</feature>
<feature type="compositionally biased region" description="Pro residues" evidence="1">
    <location>
        <begin position="776"/>
        <end position="820"/>
    </location>
</feature>
<keyword evidence="2" id="KW-0732">Signal</keyword>
<gene>
    <name evidence="4" type="primary">Necator_chrI.g1463</name>
    <name evidence="4" type="ORF">RB195_005337</name>
</gene>
<feature type="domain" description="SCP" evidence="3">
    <location>
        <begin position="38"/>
        <end position="182"/>
    </location>
</feature>
<keyword evidence="5" id="KW-1185">Reference proteome</keyword>
<proteinExistence type="predicted"/>
<name>A0ABR1BMA9_NECAM</name>
<dbReference type="Proteomes" id="UP001303046">
    <property type="component" value="Unassembled WGS sequence"/>
</dbReference>
<evidence type="ECO:0000259" key="3">
    <source>
        <dbReference type="SMART" id="SM00198"/>
    </source>
</evidence>
<dbReference type="CDD" id="cd05380">
    <property type="entry name" value="CAP_euk"/>
    <property type="match status" value="2"/>
</dbReference>
<feature type="signal peptide" evidence="2">
    <location>
        <begin position="1"/>
        <end position="21"/>
    </location>
</feature>
<dbReference type="Pfam" id="PF00188">
    <property type="entry name" value="CAP"/>
    <property type="match status" value="2"/>
</dbReference>
<evidence type="ECO:0000313" key="4">
    <source>
        <dbReference type="EMBL" id="KAK6727584.1"/>
    </source>
</evidence>
<dbReference type="PANTHER" id="PTHR47027">
    <property type="entry name" value="REVERSE TRANSCRIPTASE DOMAIN-CONTAINING PROTEIN"/>
    <property type="match status" value="1"/>
</dbReference>
<protein>
    <recommendedName>
        <fullName evidence="3">SCP domain-containing protein</fullName>
    </recommendedName>
</protein>
<feature type="compositionally biased region" description="Low complexity" evidence="1">
    <location>
        <begin position="842"/>
        <end position="856"/>
    </location>
</feature>
<dbReference type="EMBL" id="JAVFWL010000001">
    <property type="protein sequence ID" value="KAK6727584.1"/>
    <property type="molecule type" value="Genomic_DNA"/>
</dbReference>
<reference evidence="4 5" key="1">
    <citation type="submission" date="2023-08" db="EMBL/GenBank/DDBJ databases">
        <title>A Necator americanus chromosomal reference genome.</title>
        <authorList>
            <person name="Ilik V."/>
            <person name="Petrzelkova K.J."/>
            <person name="Pardy F."/>
            <person name="Fuh T."/>
            <person name="Niatou-Singa F.S."/>
            <person name="Gouil Q."/>
            <person name="Baker L."/>
            <person name="Ritchie M.E."/>
            <person name="Jex A.R."/>
            <person name="Gazzola D."/>
            <person name="Li H."/>
            <person name="Toshio Fujiwara R."/>
            <person name="Zhan B."/>
            <person name="Aroian R.V."/>
            <person name="Pafco B."/>
            <person name="Schwarz E.M."/>
        </authorList>
    </citation>
    <scope>NUCLEOTIDE SEQUENCE [LARGE SCALE GENOMIC DNA]</scope>
    <source>
        <strain evidence="4 5">Aroian</strain>
        <tissue evidence="4">Whole animal</tissue>
    </source>
</reference>
<evidence type="ECO:0000256" key="2">
    <source>
        <dbReference type="SAM" id="SignalP"/>
    </source>
</evidence>
<dbReference type="InterPro" id="IPR014044">
    <property type="entry name" value="CAP_dom"/>
</dbReference>
<dbReference type="SMART" id="SM00198">
    <property type="entry name" value="SCP"/>
    <property type="match status" value="2"/>
</dbReference>